<dbReference type="Gene3D" id="1.10.1740.10">
    <property type="match status" value="1"/>
</dbReference>
<dbReference type="InterPro" id="IPR013325">
    <property type="entry name" value="RNA_pol_sigma_r2"/>
</dbReference>
<dbReference type="NCBIfam" id="TIGR02937">
    <property type="entry name" value="sigma70-ECF"/>
    <property type="match status" value="1"/>
</dbReference>
<dbReference type="InterPro" id="IPR013249">
    <property type="entry name" value="RNA_pol_sigma70_r4_t2"/>
</dbReference>
<feature type="domain" description="RNA polymerase sigma factor 70 region 4 type 2" evidence="7">
    <location>
        <begin position="104"/>
        <end position="151"/>
    </location>
</feature>
<evidence type="ECO:0000256" key="1">
    <source>
        <dbReference type="ARBA" id="ARBA00010641"/>
    </source>
</evidence>
<dbReference type="GO" id="GO:0016987">
    <property type="term" value="F:sigma factor activity"/>
    <property type="evidence" value="ECO:0007669"/>
    <property type="project" value="UniProtKB-KW"/>
</dbReference>
<dbReference type="Proteomes" id="UP000295680">
    <property type="component" value="Unassembled WGS sequence"/>
</dbReference>
<gene>
    <name evidence="8" type="ORF">EV192_112341</name>
</gene>
<evidence type="ECO:0000256" key="4">
    <source>
        <dbReference type="ARBA" id="ARBA00023082"/>
    </source>
</evidence>
<evidence type="ECO:0000256" key="2">
    <source>
        <dbReference type="ARBA" id="ARBA00011344"/>
    </source>
</evidence>
<keyword evidence="4" id="KW-0731">Sigma factor</keyword>
<dbReference type="GO" id="GO:0006352">
    <property type="term" value="P:DNA-templated transcription initiation"/>
    <property type="evidence" value="ECO:0007669"/>
    <property type="project" value="InterPro"/>
</dbReference>
<evidence type="ECO:0000256" key="5">
    <source>
        <dbReference type="ARBA" id="ARBA00023163"/>
    </source>
</evidence>
<protein>
    <submittedName>
        <fullName evidence="8">RNA polymerase sigma-70 factor (ECF subfamily)</fullName>
    </submittedName>
</protein>
<dbReference type="SUPFAM" id="SSF88946">
    <property type="entry name" value="Sigma2 domain of RNA polymerase sigma factors"/>
    <property type="match status" value="1"/>
</dbReference>
<dbReference type="SUPFAM" id="SSF88659">
    <property type="entry name" value="Sigma3 and sigma4 domains of RNA polymerase sigma factors"/>
    <property type="match status" value="1"/>
</dbReference>
<dbReference type="InterPro" id="IPR007627">
    <property type="entry name" value="RNA_pol_sigma70_r2"/>
</dbReference>
<evidence type="ECO:0000259" key="6">
    <source>
        <dbReference type="Pfam" id="PF04542"/>
    </source>
</evidence>
<dbReference type="InterPro" id="IPR032710">
    <property type="entry name" value="NTF2-like_dom_sf"/>
</dbReference>
<dbReference type="GO" id="GO:0003677">
    <property type="term" value="F:DNA binding"/>
    <property type="evidence" value="ECO:0007669"/>
    <property type="project" value="InterPro"/>
</dbReference>
<dbReference type="InterPro" id="IPR013324">
    <property type="entry name" value="RNA_pol_sigma_r3/r4-like"/>
</dbReference>
<dbReference type="SUPFAM" id="SSF54427">
    <property type="entry name" value="NTF2-like"/>
    <property type="match status" value="1"/>
</dbReference>
<keyword evidence="3" id="KW-0805">Transcription regulation</keyword>
<dbReference type="NCBIfam" id="NF007214">
    <property type="entry name" value="PRK09636.1"/>
    <property type="match status" value="1"/>
</dbReference>
<comment type="subunit">
    <text evidence="2">Interacts transiently with the RNA polymerase catalytic core formed by RpoA, RpoB, RpoC and RpoZ (2 alpha, 1 beta, 1 beta' and 1 omega subunit) to form the RNA polymerase holoenzyme that can initiate transcription.</text>
</comment>
<dbReference type="InterPro" id="IPR014303">
    <property type="entry name" value="RNA_pol_sigma-70_ECF"/>
</dbReference>
<evidence type="ECO:0000313" key="9">
    <source>
        <dbReference type="Proteomes" id="UP000295680"/>
    </source>
</evidence>
<evidence type="ECO:0000256" key="3">
    <source>
        <dbReference type="ARBA" id="ARBA00023015"/>
    </source>
</evidence>
<feature type="domain" description="RNA polymerase sigma-70 region 2" evidence="6">
    <location>
        <begin position="1"/>
        <end position="63"/>
    </location>
</feature>
<dbReference type="CDD" id="cd06171">
    <property type="entry name" value="Sigma70_r4"/>
    <property type="match status" value="1"/>
</dbReference>
<dbReference type="EMBL" id="SLWS01000012">
    <property type="protein sequence ID" value="TCO52609.1"/>
    <property type="molecule type" value="Genomic_DNA"/>
</dbReference>
<evidence type="ECO:0000259" key="7">
    <source>
        <dbReference type="Pfam" id="PF08281"/>
    </source>
</evidence>
<evidence type="ECO:0000313" key="8">
    <source>
        <dbReference type="EMBL" id="TCO52609.1"/>
    </source>
</evidence>
<name>A0A4R2J9M1_9PSEU</name>
<comment type="caution">
    <text evidence="8">The sequence shown here is derived from an EMBL/GenBank/DDBJ whole genome shotgun (WGS) entry which is preliminary data.</text>
</comment>
<dbReference type="InterPro" id="IPR052704">
    <property type="entry name" value="ECF_Sigma-70_Domain"/>
</dbReference>
<dbReference type="NCBIfam" id="TIGR02957">
    <property type="entry name" value="SigX4"/>
    <property type="match status" value="1"/>
</dbReference>
<keyword evidence="9" id="KW-1185">Reference proteome</keyword>
<dbReference type="PANTHER" id="PTHR30173">
    <property type="entry name" value="SIGMA 19 FACTOR"/>
    <property type="match status" value="1"/>
</dbReference>
<dbReference type="PANTHER" id="PTHR30173:SF36">
    <property type="entry name" value="ECF RNA POLYMERASE SIGMA FACTOR SIGJ"/>
    <property type="match status" value="1"/>
</dbReference>
<reference evidence="8 9" key="1">
    <citation type="submission" date="2019-03" db="EMBL/GenBank/DDBJ databases">
        <title>Genomic Encyclopedia of Type Strains, Phase IV (KMG-IV): sequencing the most valuable type-strain genomes for metagenomic binning, comparative biology and taxonomic classification.</title>
        <authorList>
            <person name="Goeker M."/>
        </authorList>
    </citation>
    <scope>NUCLEOTIDE SEQUENCE [LARGE SCALE GENOMIC DNA]</scope>
    <source>
        <strain evidence="8 9">DSM 45934</strain>
    </source>
</reference>
<dbReference type="Pfam" id="PF08281">
    <property type="entry name" value="Sigma70_r4_2"/>
    <property type="match status" value="1"/>
</dbReference>
<dbReference type="InterPro" id="IPR014284">
    <property type="entry name" value="RNA_pol_sigma-70_dom"/>
</dbReference>
<keyword evidence="5" id="KW-0804">Transcription</keyword>
<accession>A0A4R2J9M1</accession>
<comment type="similarity">
    <text evidence="1">Belongs to the sigma-70 factor family. ECF subfamily.</text>
</comment>
<dbReference type="Gene3D" id="3.10.450.50">
    <property type="match status" value="1"/>
</dbReference>
<organism evidence="8 9">
    <name type="scientific">Actinocrispum wychmicini</name>
    <dbReference type="NCBI Taxonomy" id="1213861"/>
    <lineage>
        <taxon>Bacteria</taxon>
        <taxon>Bacillati</taxon>
        <taxon>Actinomycetota</taxon>
        <taxon>Actinomycetes</taxon>
        <taxon>Pseudonocardiales</taxon>
        <taxon>Pseudonocardiaceae</taxon>
        <taxon>Actinocrispum</taxon>
    </lineage>
</organism>
<proteinExistence type="inferred from homology"/>
<dbReference type="InterPro" id="IPR036388">
    <property type="entry name" value="WH-like_DNA-bd_sf"/>
</dbReference>
<dbReference type="AlphaFoldDB" id="A0A4R2J9M1"/>
<dbReference type="Pfam" id="PF04542">
    <property type="entry name" value="Sigma70_r2"/>
    <property type="match status" value="1"/>
</dbReference>
<sequence>MFEEQRPRLFGVAYRMLGSAVEAEDVVQDAFLRWHKADRVEVPAAWLTKVVTNLCLNRLASARVTRERYVGAWLPEPVLTAGGVLGPLETVEQRDLVSLGFLVVLERLSPPERAVFVLREAFGHPHREIAEILDVDEAHSRQLHSRARKHIAETRRRFAADQGQHRRIVDRFLAATLDGDMAGLERLLADDVVSWADGGGTTTAARRPIVGKTKVLRYLLGFHARPEATLVAAEVAEVNGQPAALVRFGDGLAAVFAPEIQDGLVVALRLVVSPAKLAYADTQAK</sequence>
<dbReference type="Gene3D" id="1.10.10.10">
    <property type="entry name" value="Winged helix-like DNA-binding domain superfamily/Winged helix DNA-binding domain"/>
    <property type="match status" value="1"/>
</dbReference>